<dbReference type="FunFam" id="3.40.50.620:FF:000068">
    <property type="entry name" value="Cysteine--tRNA ligase"/>
    <property type="match status" value="1"/>
</dbReference>
<feature type="short sequence motif" description="'HIGH' region" evidence="13">
    <location>
        <begin position="31"/>
        <end position="41"/>
    </location>
</feature>
<gene>
    <name evidence="13 16" type="primary">cysS</name>
    <name evidence="16" type="ORF">CGE01nite_28540</name>
</gene>
<dbReference type="Gene3D" id="1.20.120.1910">
    <property type="entry name" value="Cysteine-tRNA ligase, C-terminal anti-codon recognition domain"/>
    <property type="match status" value="1"/>
</dbReference>
<dbReference type="AlphaFoldDB" id="A0A4Y3KNY2"/>
<feature type="short sequence motif" description="'KMSKS' region" evidence="13">
    <location>
        <begin position="270"/>
        <end position="274"/>
    </location>
</feature>
<dbReference type="PRINTS" id="PR00983">
    <property type="entry name" value="TRNASYNTHCYS"/>
</dbReference>
<feature type="binding site" evidence="13">
    <location>
        <position position="243"/>
    </location>
    <ligand>
        <name>Zn(2+)</name>
        <dbReference type="ChEBI" id="CHEBI:29105"/>
    </ligand>
</feature>
<keyword evidence="14" id="KW-0175">Coiled coil</keyword>
<feature type="coiled-coil region" evidence="14">
    <location>
        <begin position="412"/>
        <end position="439"/>
    </location>
</feature>
<dbReference type="GO" id="GO:0006423">
    <property type="term" value="P:cysteinyl-tRNA aminoacylation"/>
    <property type="evidence" value="ECO:0007669"/>
    <property type="project" value="UniProtKB-UniRule"/>
</dbReference>
<dbReference type="EMBL" id="BJLQ01000040">
    <property type="protein sequence ID" value="GEA85603.1"/>
    <property type="molecule type" value="Genomic_DNA"/>
</dbReference>
<dbReference type="SUPFAM" id="SSF52374">
    <property type="entry name" value="Nucleotidylyl transferase"/>
    <property type="match status" value="1"/>
</dbReference>
<evidence type="ECO:0000256" key="10">
    <source>
        <dbReference type="ARBA" id="ARBA00022917"/>
    </source>
</evidence>
<dbReference type="Proteomes" id="UP000320461">
    <property type="component" value="Unassembled WGS sequence"/>
</dbReference>
<comment type="cofactor">
    <cofactor evidence="13">
        <name>Zn(2+)</name>
        <dbReference type="ChEBI" id="CHEBI:29105"/>
    </cofactor>
    <text evidence="13">Binds 1 zinc ion per subunit.</text>
</comment>
<dbReference type="OrthoDB" id="9815130at2"/>
<dbReference type="InterPro" id="IPR015803">
    <property type="entry name" value="Cys-tRNA-ligase"/>
</dbReference>
<protein>
    <recommendedName>
        <fullName evidence="13">Cysteine--tRNA ligase</fullName>
        <ecNumber evidence="13">6.1.1.16</ecNumber>
    </recommendedName>
    <alternativeName>
        <fullName evidence="13">Cysteinyl-tRNA synthetase</fullName>
        <shortName evidence="13">CysRS</shortName>
    </alternativeName>
</protein>
<keyword evidence="11 13" id="KW-0030">Aminoacyl-tRNA synthetase</keyword>
<accession>A0A4Y3KNY2</accession>
<evidence type="ECO:0000256" key="3">
    <source>
        <dbReference type="ARBA" id="ARBA00011245"/>
    </source>
</evidence>
<comment type="subunit">
    <text evidence="3 13">Monomer.</text>
</comment>
<keyword evidence="10 13" id="KW-0648">Protein biosynthesis</keyword>
<evidence type="ECO:0000256" key="6">
    <source>
        <dbReference type="ARBA" id="ARBA00022723"/>
    </source>
</evidence>
<keyword evidence="4 13" id="KW-0963">Cytoplasm</keyword>
<comment type="similarity">
    <text evidence="2 13">Belongs to the class-I aminoacyl-tRNA synthetase family.</text>
</comment>
<feature type="binding site" evidence="13">
    <location>
        <position position="273"/>
    </location>
    <ligand>
        <name>ATP</name>
        <dbReference type="ChEBI" id="CHEBI:30616"/>
    </ligand>
</feature>
<dbReference type="InterPro" id="IPR014729">
    <property type="entry name" value="Rossmann-like_a/b/a_fold"/>
</dbReference>
<dbReference type="CDD" id="cd00672">
    <property type="entry name" value="CysRS_core"/>
    <property type="match status" value="1"/>
</dbReference>
<dbReference type="InterPro" id="IPR032678">
    <property type="entry name" value="tRNA-synt_1_cat_dom"/>
</dbReference>
<dbReference type="InterPro" id="IPR056411">
    <property type="entry name" value="CysS_C"/>
</dbReference>
<evidence type="ECO:0000256" key="5">
    <source>
        <dbReference type="ARBA" id="ARBA00022598"/>
    </source>
</evidence>
<dbReference type="SMART" id="SM00840">
    <property type="entry name" value="DALR_2"/>
    <property type="match status" value="1"/>
</dbReference>
<keyword evidence="5 13" id="KW-0436">Ligase</keyword>
<evidence type="ECO:0000256" key="7">
    <source>
        <dbReference type="ARBA" id="ARBA00022741"/>
    </source>
</evidence>
<keyword evidence="7 13" id="KW-0547">Nucleotide-binding</keyword>
<dbReference type="InterPro" id="IPR009080">
    <property type="entry name" value="tRNAsynth_Ia_anticodon-bd"/>
</dbReference>
<dbReference type="HAMAP" id="MF_00041">
    <property type="entry name" value="Cys_tRNA_synth"/>
    <property type="match status" value="1"/>
</dbReference>
<proteinExistence type="inferred from homology"/>
<sequence>MSLRLYDTATRTVRDFVPRVAGEVGIYLCGATVQAPPHVGHVRSGVAFDVLVRWLRRQGVRVTLVRNVTDIDDKILAKSAEAGVEWWAWAMTNERAFTAAYDALGVLPPTYEPRATGHVPAMVDLMRTLVEKGHAYQAAPGDVYFDVRSFRDYGALTRQPVDDMVPAPDDAPAGGAKRDVHDFALWKAPKPGEPETASWDTPFGRGRPGWHLECSAMAARYLGPEFDIHGGGLDLRFPHHENELAQSRAAGQEFARYWLHNGWVTQGGAKMSKSLGNGLLVDVVLRDVRPVVLRWALTAVQYRSMLEWTDDTLREAEATWDRLAGFVERAVERTGDVPDEAVASAPLPDEFVAAMDDDLNVPAALAVVHETLRSGNTALAAGDLPAARDALVTLRAMLDVLGLDPGSPQWRADGTDERYARALDELVEAQLEARAAARAARDFATADAIRDRLTTAGVVVEDSPAGARWTLAPRSED</sequence>
<evidence type="ECO:0000256" key="8">
    <source>
        <dbReference type="ARBA" id="ARBA00022833"/>
    </source>
</evidence>
<dbReference type="EC" id="6.1.1.16" evidence="13"/>
<dbReference type="SUPFAM" id="SSF47323">
    <property type="entry name" value="Anticodon-binding domain of a subclass of class I aminoacyl-tRNA synthetases"/>
    <property type="match status" value="1"/>
</dbReference>
<evidence type="ECO:0000256" key="13">
    <source>
        <dbReference type="HAMAP-Rule" id="MF_00041"/>
    </source>
</evidence>
<dbReference type="PANTHER" id="PTHR10890">
    <property type="entry name" value="CYSTEINYL-TRNA SYNTHETASE"/>
    <property type="match status" value="1"/>
</dbReference>
<evidence type="ECO:0000256" key="4">
    <source>
        <dbReference type="ARBA" id="ARBA00022490"/>
    </source>
</evidence>
<dbReference type="InterPro" id="IPR024909">
    <property type="entry name" value="Cys-tRNA/MSH_ligase"/>
</dbReference>
<evidence type="ECO:0000259" key="15">
    <source>
        <dbReference type="SMART" id="SM00840"/>
    </source>
</evidence>
<feature type="binding site" evidence="13">
    <location>
        <position position="214"/>
    </location>
    <ligand>
        <name>Zn(2+)</name>
        <dbReference type="ChEBI" id="CHEBI:29105"/>
    </ligand>
</feature>
<dbReference type="Pfam" id="PF01406">
    <property type="entry name" value="tRNA-synt_1e"/>
    <property type="match status" value="1"/>
</dbReference>
<reference evidence="16 17" key="1">
    <citation type="submission" date="2019-06" db="EMBL/GenBank/DDBJ databases">
        <title>Whole genome shotgun sequence of Cellulomonas gelida NBRC 3748.</title>
        <authorList>
            <person name="Hosoyama A."/>
            <person name="Uohara A."/>
            <person name="Ohji S."/>
            <person name="Ichikawa N."/>
        </authorList>
    </citation>
    <scope>NUCLEOTIDE SEQUENCE [LARGE SCALE GENOMIC DNA]</scope>
    <source>
        <strain evidence="16 17">NBRC 3748</strain>
    </source>
</reference>
<keyword evidence="8 13" id="KW-0862">Zinc</keyword>
<dbReference type="RefSeq" id="WP_141371482.1">
    <property type="nucleotide sequence ID" value="NZ_BJLQ01000040.1"/>
</dbReference>
<feature type="domain" description="Cysteinyl-tRNA synthetase class Ia DALR" evidence="15">
    <location>
        <begin position="350"/>
        <end position="412"/>
    </location>
</feature>
<keyword evidence="9 13" id="KW-0067">ATP-binding</keyword>
<dbReference type="Gene3D" id="3.40.50.620">
    <property type="entry name" value="HUPs"/>
    <property type="match status" value="1"/>
</dbReference>
<dbReference type="PANTHER" id="PTHR10890:SF30">
    <property type="entry name" value="CYSTEINE--TRNA LIGASE"/>
    <property type="match status" value="1"/>
</dbReference>
<dbReference type="GO" id="GO:0004817">
    <property type="term" value="F:cysteine-tRNA ligase activity"/>
    <property type="evidence" value="ECO:0007669"/>
    <property type="project" value="UniProtKB-UniRule"/>
</dbReference>
<feature type="binding site" evidence="13">
    <location>
        <position position="239"/>
    </location>
    <ligand>
        <name>Zn(2+)</name>
        <dbReference type="ChEBI" id="CHEBI:29105"/>
    </ligand>
</feature>
<evidence type="ECO:0000256" key="1">
    <source>
        <dbReference type="ARBA" id="ARBA00004496"/>
    </source>
</evidence>
<comment type="catalytic activity">
    <reaction evidence="12 13">
        <text>tRNA(Cys) + L-cysteine + ATP = L-cysteinyl-tRNA(Cys) + AMP + diphosphate</text>
        <dbReference type="Rhea" id="RHEA:17773"/>
        <dbReference type="Rhea" id="RHEA-COMP:9661"/>
        <dbReference type="Rhea" id="RHEA-COMP:9679"/>
        <dbReference type="ChEBI" id="CHEBI:30616"/>
        <dbReference type="ChEBI" id="CHEBI:33019"/>
        <dbReference type="ChEBI" id="CHEBI:35235"/>
        <dbReference type="ChEBI" id="CHEBI:78442"/>
        <dbReference type="ChEBI" id="CHEBI:78517"/>
        <dbReference type="ChEBI" id="CHEBI:456215"/>
        <dbReference type="EC" id="6.1.1.16"/>
    </reaction>
</comment>
<dbReference type="Pfam" id="PF09190">
    <property type="entry name" value="DALR_2"/>
    <property type="match status" value="1"/>
</dbReference>
<evidence type="ECO:0000256" key="14">
    <source>
        <dbReference type="SAM" id="Coils"/>
    </source>
</evidence>
<evidence type="ECO:0000256" key="2">
    <source>
        <dbReference type="ARBA" id="ARBA00005594"/>
    </source>
</evidence>
<organism evidence="16 17">
    <name type="scientific">Cellulomonas gelida</name>
    <dbReference type="NCBI Taxonomy" id="1712"/>
    <lineage>
        <taxon>Bacteria</taxon>
        <taxon>Bacillati</taxon>
        <taxon>Actinomycetota</taxon>
        <taxon>Actinomycetes</taxon>
        <taxon>Micrococcales</taxon>
        <taxon>Cellulomonadaceae</taxon>
        <taxon>Cellulomonas</taxon>
    </lineage>
</organism>
<name>A0A4Y3KNY2_9CELL</name>
<dbReference type="Pfam" id="PF23493">
    <property type="entry name" value="CysS_C"/>
    <property type="match status" value="1"/>
</dbReference>
<evidence type="ECO:0000313" key="17">
    <source>
        <dbReference type="Proteomes" id="UP000320461"/>
    </source>
</evidence>
<dbReference type="GO" id="GO:0005829">
    <property type="term" value="C:cytosol"/>
    <property type="evidence" value="ECO:0007669"/>
    <property type="project" value="TreeGrafter"/>
</dbReference>
<evidence type="ECO:0000256" key="12">
    <source>
        <dbReference type="ARBA" id="ARBA00047398"/>
    </source>
</evidence>
<comment type="subcellular location">
    <subcellularLocation>
        <location evidence="1 13">Cytoplasm</location>
    </subcellularLocation>
</comment>
<dbReference type="GO" id="GO:0008270">
    <property type="term" value="F:zinc ion binding"/>
    <property type="evidence" value="ECO:0007669"/>
    <property type="project" value="UniProtKB-UniRule"/>
</dbReference>
<dbReference type="NCBIfam" id="TIGR00435">
    <property type="entry name" value="cysS"/>
    <property type="match status" value="1"/>
</dbReference>
<keyword evidence="17" id="KW-1185">Reference proteome</keyword>
<evidence type="ECO:0000256" key="9">
    <source>
        <dbReference type="ARBA" id="ARBA00022840"/>
    </source>
</evidence>
<dbReference type="GO" id="GO:0005524">
    <property type="term" value="F:ATP binding"/>
    <property type="evidence" value="ECO:0007669"/>
    <property type="project" value="UniProtKB-UniRule"/>
</dbReference>
<feature type="binding site" evidence="13">
    <location>
        <position position="29"/>
    </location>
    <ligand>
        <name>Zn(2+)</name>
        <dbReference type="ChEBI" id="CHEBI:29105"/>
    </ligand>
</feature>
<evidence type="ECO:0000256" key="11">
    <source>
        <dbReference type="ARBA" id="ARBA00023146"/>
    </source>
</evidence>
<dbReference type="InterPro" id="IPR015273">
    <property type="entry name" value="Cys-tRNA-synt_Ia_DALR"/>
</dbReference>
<evidence type="ECO:0000313" key="16">
    <source>
        <dbReference type="EMBL" id="GEA85603.1"/>
    </source>
</evidence>
<comment type="caution">
    <text evidence="16">The sequence shown here is derived from an EMBL/GenBank/DDBJ whole genome shotgun (WGS) entry which is preliminary data.</text>
</comment>
<keyword evidence="6 13" id="KW-0479">Metal-binding</keyword>